<evidence type="ECO:0000256" key="1">
    <source>
        <dbReference type="SAM" id="MobiDB-lite"/>
    </source>
</evidence>
<dbReference type="InterPro" id="IPR036890">
    <property type="entry name" value="HATPase_C_sf"/>
</dbReference>
<reference evidence="2" key="2">
    <citation type="submission" date="2024-06" db="EMBL/GenBank/DDBJ databases">
        <authorList>
            <person name="Plum-Jensen L.E."/>
            <person name="Schramm A."/>
            <person name="Marshall I.P.G."/>
        </authorList>
    </citation>
    <scope>NUCLEOTIDE SEQUENCE</scope>
    <source>
        <strain evidence="2">Rat1</strain>
    </source>
</reference>
<evidence type="ECO:0000313" key="2">
    <source>
        <dbReference type="EMBL" id="XCN75065.1"/>
    </source>
</evidence>
<dbReference type="SUPFAM" id="SSF55874">
    <property type="entry name" value="ATPase domain of HSP90 chaperone/DNA topoisomerase II/histidine kinase"/>
    <property type="match status" value="1"/>
</dbReference>
<reference evidence="2" key="1">
    <citation type="journal article" date="2024" name="Syst. Appl. Microbiol.">
        <title>First single-strain enrichments of Electrothrix cable bacteria, description of E. aestuarii sp. nov. and E. rattekaaiensis sp. nov., and proposal of a cable bacteria taxonomy following the rules of the SeqCode.</title>
        <authorList>
            <person name="Plum-Jensen L.E."/>
            <person name="Schramm A."/>
            <person name="Marshall I.P.G."/>
        </authorList>
    </citation>
    <scope>NUCLEOTIDE SEQUENCE</scope>
    <source>
        <strain evidence="2">Rat1</strain>
    </source>
</reference>
<sequence>MKAIPFKAGMYLLETLTSGMYNDPLSIYREYIQNSVDSIDQSSLPTDEPHIKIDLDPFSKSVKIYDNGDGIRADSAEKTLSSIGSSGKLGTMQRGFRGIGRLGGIAFAKKVIFKTTTKGESIVSTQEWDCEGLRKYLRSPEHASMTIEELFSKVSVFSQNSVEELTNKSFFEVQLIDVESFRNYIFDIQRIKKYLVQVAPLPFNPDEFSFHDKIRNFLSENVTQYGEYRITVNDEQLFRPYKDELEITSKQRNDLLKSVELFVLHVGDTPIAYGWYGNRRDLLGAIRKGIGVSGLRIKVGNLQIGDQHLLDRCFRENRFNSYTIGEIHVCDQSLLPNSRRDDFVDNKEKSVLYNLIERKIGLPLSKEIRRRSRIQPKVKTEATVEVAPNDADVEDSNKPHASPKSTVSDNKAESSSSKTITITFSSDTIEQLINKCSDCKTLQQILQEHI</sequence>
<proteinExistence type="predicted"/>
<dbReference type="AlphaFoldDB" id="A0AAU8M1Z2"/>
<protein>
    <submittedName>
        <fullName evidence="2">ATP-binding protein</fullName>
    </submittedName>
</protein>
<dbReference type="KEGG" id="eaj:Q3M24_10140"/>
<keyword evidence="2" id="KW-0547">Nucleotide-binding</keyword>
<keyword evidence="2" id="KW-0067">ATP-binding</keyword>
<dbReference type="Gene3D" id="3.30.565.10">
    <property type="entry name" value="Histidine kinase-like ATPase, C-terminal domain"/>
    <property type="match status" value="1"/>
</dbReference>
<gene>
    <name evidence="2" type="ORF">Q3M24_10140</name>
</gene>
<accession>A0AAU8M1Z2</accession>
<name>A0AAU8M1Z2_9BACT</name>
<dbReference type="GO" id="GO:0005524">
    <property type="term" value="F:ATP binding"/>
    <property type="evidence" value="ECO:0007669"/>
    <property type="project" value="UniProtKB-KW"/>
</dbReference>
<dbReference type="EMBL" id="CP159373">
    <property type="protein sequence ID" value="XCN75065.1"/>
    <property type="molecule type" value="Genomic_DNA"/>
</dbReference>
<feature type="region of interest" description="Disordered" evidence="1">
    <location>
        <begin position="377"/>
        <end position="417"/>
    </location>
</feature>
<dbReference type="Pfam" id="PF13589">
    <property type="entry name" value="HATPase_c_3"/>
    <property type="match status" value="1"/>
</dbReference>
<organism evidence="2">
    <name type="scientific">Candidatus Electrothrix aestuarii</name>
    <dbReference type="NCBI Taxonomy" id="3062594"/>
    <lineage>
        <taxon>Bacteria</taxon>
        <taxon>Pseudomonadati</taxon>
        <taxon>Thermodesulfobacteriota</taxon>
        <taxon>Desulfobulbia</taxon>
        <taxon>Desulfobulbales</taxon>
        <taxon>Desulfobulbaceae</taxon>
        <taxon>Candidatus Electrothrix</taxon>
    </lineage>
</organism>